<dbReference type="HOGENOM" id="CLU_039020_0_0_2"/>
<dbReference type="GeneID" id="3701851"/>
<name>A0A1U7EXM8_NATPD</name>
<sequence>MPPERRDVLRLGTVGLGGLVAGCLDNGGADFGSGDATPTPEPEPDEEPTPETDPDEEPDEPTLDEPTRQLVAATDRVLDEIEWFATEYEDAMDAYVSALDRAIETVLQLENTTTITEGDIERLEDVAEHVEVTIQDELEPHFRLHGRVSRRNERAIERVERFGERGDRPAVNDELESLRSFYEGIRGFLFRQRNLSRDPIRNRLVEFLSRDDIGGDIDDILFEFRYRNGESLSTRAYTEDGQEDRDDPNLLGEPAATPAGSIRWSPTYTFTERFEPMSVPQGRRDELALVVNDWEDYDGTPVGVYTDRFHSWPVYIQRYHSPAAAETAASLLVDGPVFLEADWAVAIGDIEWRQARYRLDGDVIYAPFKQFGPYIITLAPSRTSIEDREGRDDDEPWTVPLDHTWLHIEL</sequence>
<dbReference type="Proteomes" id="UP000002698">
    <property type="component" value="Chromosome"/>
</dbReference>
<dbReference type="RefSeq" id="WP_011323574.1">
    <property type="nucleotide sequence ID" value="NC_007426.1"/>
</dbReference>
<dbReference type="AlphaFoldDB" id="A0A1U7EXM8"/>
<evidence type="ECO:0000256" key="1">
    <source>
        <dbReference type="SAM" id="MobiDB-lite"/>
    </source>
</evidence>
<dbReference type="OrthoDB" id="304708at2157"/>
<keyword evidence="3" id="KW-1185">Reference proteome</keyword>
<dbReference type="eggNOG" id="arCOG08958">
    <property type="taxonomic scope" value="Archaea"/>
</dbReference>
<evidence type="ECO:0000313" key="3">
    <source>
        <dbReference type="Proteomes" id="UP000002698"/>
    </source>
</evidence>
<organism evidence="2 3">
    <name type="scientific">Natronomonas pharaonis (strain ATCC 35678 / DSM 2160 / CIP 103997 / JCM 8858 / NBRC 14720 / NCIMB 2260 / Gabara)</name>
    <name type="common">Halobacterium pharaonis</name>
    <dbReference type="NCBI Taxonomy" id="348780"/>
    <lineage>
        <taxon>Archaea</taxon>
        <taxon>Methanobacteriati</taxon>
        <taxon>Methanobacteriota</taxon>
        <taxon>Stenosarchaea group</taxon>
        <taxon>Halobacteria</taxon>
        <taxon>Halobacteriales</taxon>
        <taxon>Natronomonadaceae</taxon>
        <taxon>Natronomonas</taxon>
    </lineage>
</organism>
<dbReference type="EMBL" id="CR936257">
    <property type="protein sequence ID" value="CAI49957.1"/>
    <property type="molecule type" value="Genomic_DNA"/>
</dbReference>
<dbReference type="EnsemblBacteria" id="CAI49957">
    <property type="protein sequence ID" value="CAI49957"/>
    <property type="gene ID" value="NP_3732A"/>
</dbReference>
<protein>
    <submittedName>
        <fullName evidence="2">Uncharacterized protein</fullName>
    </submittedName>
</protein>
<dbReference type="PROSITE" id="PS51257">
    <property type="entry name" value="PROKAR_LIPOPROTEIN"/>
    <property type="match status" value="1"/>
</dbReference>
<gene>
    <name evidence="2" type="ordered locus">NP_3732A</name>
</gene>
<evidence type="ECO:0000313" key="2">
    <source>
        <dbReference type="EMBL" id="CAI49957.1"/>
    </source>
</evidence>
<feature type="region of interest" description="Disordered" evidence="1">
    <location>
        <begin position="235"/>
        <end position="257"/>
    </location>
</feature>
<feature type="compositionally biased region" description="Acidic residues" evidence="1">
    <location>
        <begin position="42"/>
        <end position="63"/>
    </location>
</feature>
<dbReference type="KEGG" id="nph:NP_3732A"/>
<proteinExistence type="predicted"/>
<reference evidence="2 3" key="1">
    <citation type="journal article" date="2005" name="Genome Res.">
        <title>Living with two extremes: conclusions from the genome sequence of Natronomonas pharaonis.</title>
        <authorList>
            <person name="Falb M."/>
            <person name="Pfeiffer F."/>
            <person name="Palm P."/>
            <person name="Rodewald K."/>
            <person name="Hickmann V."/>
            <person name="Tittor J."/>
            <person name="Oesterhelt D."/>
        </authorList>
    </citation>
    <scope>NUCLEOTIDE SEQUENCE [LARGE SCALE GENOMIC DNA]</scope>
    <source>
        <strain evidence="3">ATCC 35678 / DSM 2160 / CIP 103997 / JCM 8858 / NBRC 14720 / NCIMB 2260 / Gabara</strain>
    </source>
</reference>
<feature type="region of interest" description="Disordered" evidence="1">
    <location>
        <begin position="24"/>
        <end position="66"/>
    </location>
</feature>
<accession>A0A1U7EXM8</accession>